<dbReference type="Proteomes" id="UP000214588">
    <property type="component" value="Unassembled WGS sequence"/>
</dbReference>
<sequence>MAWSISKSADLVLRHLEMQGIDVDDYYKEVFKKTGFIDIEGYTCRVVNVTSETNMRVRVNKDWFSDDDNMDKPFIEKPGMTISFELNLIPTENKLYFLHFKDLRNCALQLEYDRDIWFKEAIWGIEIDIKNNCFRWKHNNKCFPLQEFSVNKVKKLPDYNKYAWPKDVGEIDSRKYVKTTRLVRDTSISKEVKEIYNYACQICGETIMLDEDNYYAEAHHLKPLGSPHYGPDKVQNVICVCPNHHAMLDYGALYLDKSRLYIHKNHDLKKEFLDYHNKIISYS</sequence>
<protein>
    <recommendedName>
        <fullName evidence="1">HNH nuclease domain-containing protein</fullName>
    </recommendedName>
</protein>
<reference evidence="2 3" key="1">
    <citation type="submission" date="2017-06" db="EMBL/GenBank/DDBJ databases">
        <title>Draft Genome Sequence of Natranaerobius trueperi halophilic, alkalithermophilic bacteria from soda lakes.</title>
        <authorList>
            <person name="Zhao B."/>
        </authorList>
    </citation>
    <scope>NUCLEOTIDE SEQUENCE [LARGE SCALE GENOMIC DNA]</scope>
    <source>
        <strain evidence="2 3">DSM 18760</strain>
    </source>
</reference>
<comment type="caution">
    <text evidence="2">The sequence shown here is derived from an EMBL/GenBank/DDBJ whole genome shotgun (WGS) entry which is preliminary data.</text>
</comment>
<dbReference type="Pfam" id="PF13391">
    <property type="entry name" value="HNH_2"/>
    <property type="match status" value="1"/>
</dbReference>
<dbReference type="OrthoDB" id="9803563at2"/>
<name>A0A226C0H5_9FIRM</name>
<accession>A0A226C0H5</accession>
<dbReference type="InterPro" id="IPR003615">
    <property type="entry name" value="HNH_nuc"/>
</dbReference>
<evidence type="ECO:0000259" key="1">
    <source>
        <dbReference type="SMART" id="SM00507"/>
    </source>
</evidence>
<keyword evidence="3" id="KW-1185">Reference proteome</keyword>
<proteinExistence type="predicted"/>
<dbReference type="AlphaFoldDB" id="A0A226C0H5"/>
<dbReference type="SMART" id="SM00507">
    <property type="entry name" value="HNHc"/>
    <property type="match status" value="1"/>
</dbReference>
<dbReference type="Gene3D" id="1.10.30.50">
    <property type="match status" value="1"/>
</dbReference>
<gene>
    <name evidence="2" type="ORF">CDO51_05105</name>
</gene>
<evidence type="ECO:0000313" key="2">
    <source>
        <dbReference type="EMBL" id="OWZ84094.1"/>
    </source>
</evidence>
<organism evidence="2 3">
    <name type="scientific">Natranaerobius trueperi</name>
    <dbReference type="NCBI Taxonomy" id="759412"/>
    <lineage>
        <taxon>Bacteria</taxon>
        <taxon>Bacillati</taxon>
        <taxon>Bacillota</taxon>
        <taxon>Clostridia</taxon>
        <taxon>Natranaerobiales</taxon>
        <taxon>Natranaerobiaceae</taxon>
        <taxon>Natranaerobius</taxon>
    </lineage>
</organism>
<dbReference type="CDD" id="cd00085">
    <property type="entry name" value="HNHc"/>
    <property type="match status" value="1"/>
</dbReference>
<dbReference type="EMBL" id="NIQC01000008">
    <property type="protein sequence ID" value="OWZ84094.1"/>
    <property type="molecule type" value="Genomic_DNA"/>
</dbReference>
<evidence type="ECO:0000313" key="3">
    <source>
        <dbReference type="Proteomes" id="UP000214588"/>
    </source>
</evidence>
<dbReference type="RefSeq" id="WP_089023227.1">
    <property type="nucleotide sequence ID" value="NZ_NIQC01000008.1"/>
</dbReference>
<feature type="domain" description="HNH nuclease" evidence="1">
    <location>
        <begin position="187"/>
        <end position="246"/>
    </location>
</feature>